<dbReference type="AlphaFoldDB" id="A0A9W9D6N4"/>
<dbReference type="Proteomes" id="UP001140510">
    <property type="component" value="Unassembled WGS sequence"/>
</dbReference>
<reference evidence="5" key="1">
    <citation type="submission" date="2022-10" db="EMBL/GenBank/DDBJ databases">
        <title>Tapping the CABI collections for fungal endophytes: first genome assemblies for Collariella, Neodidymelliopsis, Ascochyta clinopodiicola, Didymella pomorum, Didymosphaeria variabile, Neocosmospora piperis and Neocucurbitaria cava.</title>
        <authorList>
            <person name="Hill R."/>
        </authorList>
    </citation>
    <scope>NUCLEOTIDE SEQUENCE</scope>
    <source>
        <strain evidence="5">IMI 355091</strain>
    </source>
</reference>
<protein>
    <recommendedName>
        <fullName evidence="4">ACB domain-containing protein</fullName>
    </recommendedName>
</protein>
<gene>
    <name evidence="5" type="ORF">N0V91_007187</name>
</gene>
<dbReference type="PANTHER" id="PTHR23310">
    <property type="entry name" value="ACYL-COA-BINDING PROTEIN, ACBP"/>
    <property type="match status" value="1"/>
</dbReference>
<organism evidence="5 6">
    <name type="scientific">Didymella pomorum</name>
    <dbReference type="NCBI Taxonomy" id="749634"/>
    <lineage>
        <taxon>Eukaryota</taxon>
        <taxon>Fungi</taxon>
        <taxon>Dikarya</taxon>
        <taxon>Ascomycota</taxon>
        <taxon>Pezizomycotina</taxon>
        <taxon>Dothideomycetes</taxon>
        <taxon>Pleosporomycetidae</taxon>
        <taxon>Pleosporales</taxon>
        <taxon>Pleosporineae</taxon>
        <taxon>Didymellaceae</taxon>
        <taxon>Didymella</taxon>
    </lineage>
</organism>
<dbReference type="InterPro" id="IPR014352">
    <property type="entry name" value="FERM/acyl-CoA-bd_prot_sf"/>
</dbReference>
<feature type="transmembrane region" description="Helical" evidence="3">
    <location>
        <begin position="345"/>
        <end position="370"/>
    </location>
</feature>
<evidence type="ECO:0000256" key="1">
    <source>
        <dbReference type="ARBA" id="ARBA00023121"/>
    </source>
</evidence>
<dbReference type="PANTHER" id="PTHR23310:SF133">
    <property type="entry name" value="COA BINDING PROTEIN, PUTATIVE (AFU_ORTHOLOGUE AFUA_1G12300)-RELATED"/>
    <property type="match status" value="1"/>
</dbReference>
<keyword evidence="3" id="KW-1133">Transmembrane helix</keyword>
<dbReference type="GO" id="GO:0006631">
    <property type="term" value="P:fatty acid metabolic process"/>
    <property type="evidence" value="ECO:0007669"/>
    <property type="project" value="TreeGrafter"/>
</dbReference>
<dbReference type="Pfam" id="PF00887">
    <property type="entry name" value="ACBP"/>
    <property type="match status" value="1"/>
</dbReference>
<sequence>MADSVDRVFSHALNTVNKIRTGSQKPPSATRLRLYGLYKQAMEGDVDGIMDRPEGDSEQDQRAREKWDAWKQQNNLSRTEAKRRYITTLIDTMHQYASPSPDSRELVAELEFVWDQVKSNVPSSSSSSPLQTLDQAPGMSASYSALERQRATKDGDTYSHHDDDDGDDDDNGPLQIKSPMSQSEEDLEAEEAEIDREEEEFVDAPDSQYALELYRQGAMDHNLSEANAQPPSRLPRSKSQPQRPTQSRQISRRNIGAVIAESRNPGTPTPQPRMRQIIPQSIPLPSFMTPSKDNENAASSAEALKHRRRIEASLMKLTAEVAALREQLEARRLFTHKPHYRFFRAIWRFVWAGVKHIAVDVLVLVLVLGVMRRRGDRRMEGAVRVLLGDAVAQLQGGKIAGMKVPKVPQLPGLPKLPGLGKKD</sequence>
<feature type="domain" description="ACB" evidence="4">
    <location>
        <begin position="5"/>
        <end position="98"/>
    </location>
</feature>
<dbReference type="Gene3D" id="1.20.80.10">
    <property type="match status" value="1"/>
</dbReference>
<dbReference type="GO" id="GO:0000062">
    <property type="term" value="F:fatty-acyl-CoA binding"/>
    <property type="evidence" value="ECO:0007669"/>
    <property type="project" value="InterPro"/>
</dbReference>
<keyword evidence="3" id="KW-0472">Membrane</keyword>
<evidence type="ECO:0000256" key="3">
    <source>
        <dbReference type="SAM" id="Phobius"/>
    </source>
</evidence>
<evidence type="ECO:0000313" key="6">
    <source>
        <dbReference type="Proteomes" id="UP001140510"/>
    </source>
</evidence>
<dbReference type="PROSITE" id="PS51228">
    <property type="entry name" value="ACB_2"/>
    <property type="match status" value="1"/>
</dbReference>
<evidence type="ECO:0000256" key="2">
    <source>
        <dbReference type="SAM" id="MobiDB-lite"/>
    </source>
</evidence>
<feature type="compositionally biased region" description="Acidic residues" evidence="2">
    <location>
        <begin position="183"/>
        <end position="203"/>
    </location>
</feature>
<dbReference type="OrthoDB" id="346910at2759"/>
<dbReference type="InterPro" id="IPR035984">
    <property type="entry name" value="Acyl-CoA-binding_sf"/>
</dbReference>
<keyword evidence="3" id="KW-0812">Transmembrane</keyword>
<accession>A0A9W9D6N4</accession>
<name>A0A9W9D6N4_9PLEO</name>
<feature type="compositionally biased region" description="Basic and acidic residues" evidence="2">
    <location>
        <begin position="147"/>
        <end position="163"/>
    </location>
</feature>
<feature type="region of interest" description="Disordered" evidence="2">
    <location>
        <begin position="119"/>
        <end position="204"/>
    </location>
</feature>
<evidence type="ECO:0000259" key="4">
    <source>
        <dbReference type="PROSITE" id="PS51228"/>
    </source>
</evidence>
<keyword evidence="6" id="KW-1185">Reference proteome</keyword>
<feature type="region of interest" description="Disordered" evidence="2">
    <location>
        <begin position="224"/>
        <end position="274"/>
    </location>
</feature>
<feature type="compositionally biased region" description="Polar residues" evidence="2">
    <location>
        <begin position="237"/>
        <end position="249"/>
    </location>
</feature>
<dbReference type="EMBL" id="JAPEVA010000061">
    <property type="protein sequence ID" value="KAJ4402473.1"/>
    <property type="molecule type" value="Genomic_DNA"/>
</dbReference>
<dbReference type="InterPro" id="IPR000582">
    <property type="entry name" value="Acyl-CoA-binding_protein"/>
</dbReference>
<evidence type="ECO:0000313" key="5">
    <source>
        <dbReference type="EMBL" id="KAJ4402473.1"/>
    </source>
</evidence>
<comment type="caution">
    <text evidence="5">The sequence shown here is derived from an EMBL/GenBank/DDBJ whole genome shotgun (WGS) entry which is preliminary data.</text>
</comment>
<proteinExistence type="predicted"/>
<keyword evidence="1" id="KW-0446">Lipid-binding</keyword>
<dbReference type="SUPFAM" id="SSF47027">
    <property type="entry name" value="Acyl-CoA binding protein"/>
    <property type="match status" value="1"/>
</dbReference>